<gene>
    <name evidence="1" type="ORF">D5281_19795</name>
</gene>
<evidence type="ECO:0000313" key="2">
    <source>
        <dbReference type="Proteomes" id="UP001154420"/>
    </source>
</evidence>
<dbReference type="Proteomes" id="UP001154420">
    <property type="component" value="Unassembled WGS sequence"/>
</dbReference>
<dbReference type="InterPro" id="IPR045722">
    <property type="entry name" value="DUF6076"/>
</dbReference>
<keyword evidence="2" id="KW-1185">Reference proteome</keyword>
<reference evidence="1" key="1">
    <citation type="submission" date="2018-09" db="EMBL/GenBank/DDBJ databases">
        <title>Murine metabolic-syndrome-specific gut microbial biobank.</title>
        <authorList>
            <person name="Liu C."/>
        </authorList>
    </citation>
    <scope>NUCLEOTIDE SEQUENCE</scope>
    <source>
        <strain evidence="1">D42-62</strain>
    </source>
</reference>
<sequence>MNLYSPNIIKNDFHFNVATYSINRHTHEETLSTIYDDENTHKSGTASFIKKAAIHTGIMEILDYDMPEKESAVVAFQKLKSVLPLLGINCTFDEEAFNVYCCEHTLKDIEASTEQIMPILQSCFEKHPALSYLYPLFHMVMRTCYQQAGKPADTELLQAAKLLSKEVGSLETLCTQARDYLDAVIIAPSKQDVQLPSSTIAEIYHSYCLYASKQDFQSDALSAMEIKETFLPDIHTHTDTHSNTKDWIEYLNHASNLITDNAIGKYPITSFKQFLCIGIRLLLEDELVIKKCRLCNGYFRVKYTSNQEYCTRIYRDTSTTCNEYASRKSYKEKLFSHPIHTEFTKSYNRLYARIRRGKLPADTPLMDQLKALHDEYTEKYENTHQKDREAIWKEYIERNKELLN</sequence>
<dbReference type="AlphaFoldDB" id="A0A9X5BJE6"/>
<name>A0A9X5BJE6_9FIRM</name>
<evidence type="ECO:0000313" key="1">
    <source>
        <dbReference type="EMBL" id="NBJ94757.1"/>
    </source>
</evidence>
<dbReference type="Pfam" id="PF19553">
    <property type="entry name" value="DUF6076"/>
    <property type="match status" value="1"/>
</dbReference>
<dbReference type="EMBL" id="QZDT01000049">
    <property type="protein sequence ID" value="NBJ94757.1"/>
    <property type="molecule type" value="Genomic_DNA"/>
</dbReference>
<dbReference type="RefSeq" id="WP_160561763.1">
    <property type="nucleotide sequence ID" value="NZ_QZDT01000049.1"/>
</dbReference>
<dbReference type="OrthoDB" id="2040633at2"/>
<proteinExistence type="predicted"/>
<organism evidence="1 2">
    <name type="scientific">Parablautia muri</name>
    <dbReference type="NCBI Taxonomy" id="2320879"/>
    <lineage>
        <taxon>Bacteria</taxon>
        <taxon>Bacillati</taxon>
        <taxon>Bacillota</taxon>
        <taxon>Clostridia</taxon>
        <taxon>Lachnospirales</taxon>
        <taxon>Lachnospiraceae</taxon>
        <taxon>Parablautia</taxon>
    </lineage>
</organism>
<accession>A0A9X5BJE6</accession>
<comment type="caution">
    <text evidence="1">The sequence shown here is derived from an EMBL/GenBank/DDBJ whole genome shotgun (WGS) entry which is preliminary data.</text>
</comment>
<protein>
    <submittedName>
        <fullName evidence="1">Uncharacterized protein</fullName>
    </submittedName>
</protein>